<dbReference type="FunFam" id="2.30.30.490:FF:000018">
    <property type="entry name" value="Lid2 complex component snt2"/>
    <property type="match status" value="1"/>
</dbReference>
<dbReference type="GO" id="GO:0008270">
    <property type="term" value="F:zinc ion binding"/>
    <property type="evidence" value="ECO:0007669"/>
    <property type="project" value="UniProtKB-KW"/>
</dbReference>
<dbReference type="PRINTS" id="PR01217">
    <property type="entry name" value="PRICHEXTENSN"/>
</dbReference>
<proteinExistence type="predicted"/>
<name>A0A3N2PSI1_SODAK</name>
<feature type="compositionally biased region" description="Pro residues" evidence="6">
    <location>
        <begin position="1615"/>
        <end position="1624"/>
    </location>
</feature>
<feature type="compositionally biased region" description="Acidic residues" evidence="6">
    <location>
        <begin position="496"/>
        <end position="512"/>
    </location>
</feature>
<feature type="compositionally biased region" description="Polar residues" evidence="6">
    <location>
        <begin position="176"/>
        <end position="187"/>
    </location>
</feature>
<dbReference type="InterPro" id="IPR013083">
    <property type="entry name" value="Znf_RING/FYVE/PHD"/>
</dbReference>
<evidence type="ECO:0000259" key="10">
    <source>
        <dbReference type="PROSITE" id="PS51156"/>
    </source>
</evidence>
<dbReference type="GO" id="GO:0048189">
    <property type="term" value="C:Lid2 complex"/>
    <property type="evidence" value="ECO:0007669"/>
    <property type="project" value="TreeGrafter"/>
</dbReference>
<dbReference type="GeneID" id="39576651"/>
<dbReference type="PROSITE" id="PS51038">
    <property type="entry name" value="BAH"/>
    <property type="match status" value="1"/>
</dbReference>
<dbReference type="SUPFAM" id="SSF57903">
    <property type="entry name" value="FYVE/PHD zinc finger"/>
    <property type="match status" value="2"/>
</dbReference>
<dbReference type="InterPro" id="IPR000949">
    <property type="entry name" value="ELM2_dom"/>
</dbReference>
<feature type="compositionally biased region" description="Low complexity" evidence="6">
    <location>
        <begin position="200"/>
        <end position="219"/>
    </location>
</feature>
<keyword evidence="1" id="KW-0479">Metal-binding</keyword>
<dbReference type="InterPro" id="IPR043151">
    <property type="entry name" value="BAH_sf"/>
</dbReference>
<organism evidence="12 13">
    <name type="scientific">Sodiomyces alkalinus (strain CBS 110278 / VKM F-3762 / F11)</name>
    <name type="common">Alkaliphilic filamentous fungus</name>
    <dbReference type="NCBI Taxonomy" id="1314773"/>
    <lineage>
        <taxon>Eukaryota</taxon>
        <taxon>Fungi</taxon>
        <taxon>Dikarya</taxon>
        <taxon>Ascomycota</taxon>
        <taxon>Pezizomycotina</taxon>
        <taxon>Sordariomycetes</taxon>
        <taxon>Hypocreomycetidae</taxon>
        <taxon>Glomerellales</taxon>
        <taxon>Plectosphaerellaceae</taxon>
        <taxon>Sodiomyces</taxon>
    </lineage>
</organism>
<dbReference type="InterPro" id="IPR001025">
    <property type="entry name" value="BAH_dom"/>
</dbReference>
<evidence type="ECO:0000256" key="4">
    <source>
        <dbReference type="ARBA" id="ARBA00023242"/>
    </source>
</evidence>
<evidence type="ECO:0000259" key="7">
    <source>
        <dbReference type="PROSITE" id="PS50016"/>
    </source>
</evidence>
<feature type="region of interest" description="Disordered" evidence="6">
    <location>
        <begin position="928"/>
        <end position="1003"/>
    </location>
</feature>
<feature type="region of interest" description="Disordered" evidence="6">
    <location>
        <begin position="1310"/>
        <end position="1329"/>
    </location>
</feature>
<feature type="compositionally biased region" description="Pro residues" evidence="6">
    <location>
        <begin position="1582"/>
        <end position="1592"/>
    </location>
</feature>
<dbReference type="InterPro" id="IPR019787">
    <property type="entry name" value="Znf_PHD-finger"/>
</dbReference>
<dbReference type="STRING" id="1314773.A0A3N2PSI1"/>
<feature type="compositionally biased region" description="Pro residues" evidence="6">
    <location>
        <begin position="1390"/>
        <end position="1412"/>
    </location>
</feature>
<feature type="domain" description="Phorbol-ester/DAG-type" evidence="8">
    <location>
        <begin position="1007"/>
        <end position="1048"/>
    </location>
</feature>
<feature type="compositionally biased region" description="Polar residues" evidence="6">
    <location>
        <begin position="232"/>
        <end position="250"/>
    </location>
</feature>
<feature type="compositionally biased region" description="Polar residues" evidence="6">
    <location>
        <begin position="40"/>
        <end position="77"/>
    </location>
</feature>
<dbReference type="SMART" id="SM00249">
    <property type="entry name" value="PHD"/>
    <property type="match status" value="3"/>
</dbReference>
<feature type="compositionally biased region" description="Low complexity" evidence="6">
    <location>
        <begin position="1413"/>
        <end position="1425"/>
    </location>
</feature>
<dbReference type="PANTHER" id="PTHR47672:SF1">
    <property type="entry name" value="E3 UBIQUITIN-PROTEIN LIGASE SNT2"/>
    <property type="match status" value="1"/>
</dbReference>
<evidence type="ECO:0000256" key="3">
    <source>
        <dbReference type="ARBA" id="ARBA00022833"/>
    </source>
</evidence>
<dbReference type="OrthoDB" id="336088at2759"/>
<feature type="region of interest" description="Disordered" evidence="6">
    <location>
        <begin position="1382"/>
        <end position="1695"/>
    </location>
</feature>
<dbReference type="RefSeq" id="XP_028465092.1">
    <property type="nucleotide sequence ID" value="XM_028608173.1"/>
</dbReference>
<dbReference type="PANTHER" id="PTHR47672">
    <property type="entry name" value="E3 UBIQUITIN-PROTEIN LIGASE SNT2"/>
    <property type="match status" value="1"/>
</dbReference>
<dbReference type="Gene3D" id="2.30.30.490">
    <property type="match status" value="1"/>
</dbReference>
<dbReference type="InterPro" id="IPR029617">
    <property type="entry name" value="Snt2"/>
</dbReference>
<dbReference type="EMBL" id="ML119057">
    <property type="protein sequence ID" value="ROT37286.1"/>
    <property type="molecule type" value="Genomic_DNA"/>
</dbReference>
<feature type="domain" description="BAH" evidence="9">
    <location>
        <begin position="271"/>
        <end position="389"/>
    </location>
</feature>
<feature type="compositionally biased region" description="Polar residues" evidence="6">
    <location>
        <begin position="1"/>
        <end position="22"/>
    </location>
</feature>
<dbReference type="InterPro" id="IPR034732">
    <property type="entry name" value="EPHD"/>
</dbReference>
<evidence type="ECO:0000256" key="6">
    <source>
        <dbReference type="SAM" id="MobiDB-lite"/>
    </source>
</evidence>
<dbReference type="Pfam" id="PF13832">
    <property type="entry name" value="zf-HC5HC2H_2"/>
    <property type="match status" value="1"/>
</dbReference>
<dbReference type="PROSITE" id="PS50081">
    <property type="entry name" value="ZF_DAG_PE_2"/>
    <property type="match status" value="1"/>
</dbReference>
<evidence type="ECO:0000259" key="8">
    <source>
        <dbReference type="PROSITE" id="PS50081"/>
    </source>
</evidence>
<dbReference type="Pfam" id="PF00628">
    <property type="entry name" value="PHD"/>
    <property type="match status" value="1"/>
</dbReference>
<evidence type="ECO:0000256" key="2">
    <source>
        <dbReference type="ARBA" id="ARBA00022771"/>
    </source>
</evidence>
<sequence length="1695" mass="185394">MAQKTASATPSGEQSSSTTPSTADLPDTAAPSQPGIISRATASISTTGDRASLNESDQTRAQAASQPMSKSTSTGSDPSGKDAAAETASPYGTRSRYRTGSSRPNYAEDKDIDVDMYDFIPEKKELESKKSSRHAKESATSAQEHPRSNGSSRKTTSADDVKTHALGHSSKDATVANASGASQNAAHSGNAAPSKKRKAAAQASSTSASQSQSQSQSQTPAPPAATGGGSSRRSAPTTSQNSSGYTYPGTNMLSFSNPRLQGGALVADDGTSLKPNDNVYLVCEPPGEPYYLGRIMEFLHVQNDQSKPIDAIRINWFYRPKDIGKKVNDTRLVFATMHSDISPLTSLRGKCLIKHKAEIPKMNEYRRTPDCFWYEKLYDRYIQKNYDLIPTSQIVNVPEKVKKVLDERWKFIIVEQGRGKEFTSAVKLCKRCSGYCASNDSVDCAVCKNTYHMNCVRPPLLKKPSRGFAWSCAACSRAQERKLEARHTPNMVEPSADADEEELYDEEEEDLQGVDTARTSPANADDDDDSHRTGTAEQIYQASLWPWRYLGMHCKPEDALDYDDRIYPRASTRVGPRHQATVLPWPGRPVEYMKPLEYKKSGKKDSKMSKEAHAAYEAEKARREKLPKWFQDEPPGYVARGKDCDSDDPDATATLLWKPPSGADNGQEEEVRFDQYMSKAKKMASQLGLSPVSTNLQDVALETYFHCGYSADRALEVLSETEKAAFKEPELTPAEQKKFEEAVTKYGSELQLVTRHVKTVPYGAIARYYYIWKKTKQGRHIWGNFQNRKGKKEAKKAEAAANKLQDDIADDGDDSAFDAEKAAQKKKSFICKFCGSKSSRQWRRAPNASNALVTENGGRSNQKDKNDQYIQALCRRCAELWRRYAIQWEDLEEVAKKLAQSGNRAWKRKQDEELLKELVAANELLMAYGTPEPSNQPTPPSTSDNGATSGEPPRKKLKGLPAEKELDLAASDSGTTSAPQTKKKEKVVEKPAPPPVPEIPKPKTMPCAICDQLEPLGDQHLSCKECRLTVHRKCYGVVDNRVSGKWSCDMCMNDKNPQVSIHYKCVLCPVEYTEHDFVEAPKVSSHKKKSEKEKERERLEREQAHKAAEYYRKKQEELNRPVNPREPLKRTADNNWVHVTCAVWTPEVKFGTAKALSPSEGIPSIPRVRYDEVCKACGHKGGACVSCHHCKASVHVECARQHGYLLGFDITPIKGSRREQHSIVTIKGETGAMSAAIWCKEHVPTKTIVHRMHDIVSDDGHNALQLYVRSCKQADLTLTGTVRKANLIANATKMASAPITTGARRASTTNLAPATHGSSNGGHSESTTTRDLSRVCITCGIDTTPRWYRIDESDERDLANGHYGTEAQKFIEQRKFQCHKCRKAGRKPNPHPPPREPSPPPKEPLPVPPPLPLAQTPLAAPLSLRSPPPLVPSEPRRPSTSYPWGGPVIPPPSHAPPPPQHASPPGGPPPVMAAAPPIQVPGPPPTHSHHPAPGTGMPYGAPPGPRYPDWHGQPHPQLGSPPVRQVNGVGQAGGALGNLSALRPPPLSMAPVPPLPPAIPNGHHGPAMQNGLPPSPHRVDGHPPPMPHPSPFGHPYHHNLPPSHGMPNGCLPNGGPLPPPPPSRGPDSFPQNLLAQRTSFAAPHGSPPAPAPRDGPLAREAREPSGPLSTPNIRPSVPPRPAGASTSPSLRNLLS</sequence>
<dbReference type="Gene3D" id="3.30.40.10">
    <property type="entry name" value="Zinc/RING finger domain, C3HC4 (zinc finger)"/>
    <property type="match status" value="3"/>
</dbReference>
<feature type="compositionally biased region" description="Low complexity" evidence="6">
    <location>
        <begin position="91"/>
        <end position="103"/>
    </location>
</feature>
<dbReference type="Proteomes" id="UP000272025">
    <property type="component" value="Unassembled WGS sequence"/>
</dbReference>
<evidence type="ECO:0000313" key="13">
    <source>
        <dbReference type="Proteomes" id="UP000272025"/>
    </source>
</evidence>
<dbReference type="CDD" id="cd15497">
    <property type="entry name" value="PHD1_Snt2p_like"/>
    <property type="match status" value="1"/>
</dbReference>
<evidence type="ECO:0000256" key="5">
    <source>
        <dbReference type="PROSITE-ProRule" id="PRU00146"/>
    </source>
</evidence>
<dbReference type="PROSITE" id="PS51156">
    <property type="entry name" value="ELM2"/>
    <property type="match status" value="1"/>
</dbReference>
<evidence type="ECO:0000313" key="12">
    <source>
        <dbReference type="EMBL" id="ROT37286.1"/>
    </source>
</evidence>
<dbReference type="GO" id="GO:0003682">
    <property type="term" value="F:chromatin binding"/>
    <property type="evidence" value="ECO:0007669"/>
    <property type="project" value="InterPro"/>
</dbReference>
<dbReference type="SMART" id="SM01189">
    <property type="entry name" value="ELM2"/>
    <property type="match status" value="1"/>
</dbReference>
<evidence type="ECO:0008006" key="14">
    <source>
        <dbReference type="Google" id="ProtNLM"/>
    </source>
</evidence>
<feature type="compositionally biased region" description="Polar residues" evidence="6">
    <location>
        <begin position="138"/>
        <end position="155"/>
    </location>
</feature>
<dbReference type="GO" id="GO:0036205">
    <property type="term" value="P:histone catabolic process"/>
    <property type="evidence" value="ECO:0007669"/>
    <property type="project" value="TreeGrafter"/>
</dbReference>
<gene>
    <name evidence="12" type="ORF">SODALDRAFT_279487</name>
</gene>
<dbReference type="InterPro" id="IPR002219">
    <property type="entry name" value="PKC_DAG/PE"/>
</dbReference>
<dbReference type="Gene3D" id="1.10.10.60">
    <property type="entry name" value="Homeodomain-like"/>
    <property type="match status" value="1"/>
</dbReference>
<accession>A0A3N2PSI1</accession>
<dbReference type="Pfam" id="PF13831">
    <property type="entry name" value="PHD_2"/>
    <property type="match status" value="1"/>
</dbReference>
<dbReference type="InterPro" id="IPR011011">
    <property type="entry name" value="Znf_FYVE_PHD"/>
</dbReference>
<feature type="domain" description="PHD-type" evidence="11">
    <location>
        <begin position="1111"/>
        <end position="1222"/>
    </location>
</feature>
<feature type="compositionally biased region" description="Basic and acidic residues" evidence="6">
    <location>
        <begin position="1090"/>
        <end position="1104"/>
    </location>
</feature>
<feature type="compositionally biased region" description="Basic and acidic residues" evidence="6">
    <location>
        <begin position="120"/>
        <end position="137"/>
    </location>
</feature>
<feature type="region of interest" description="Disordered" evidence="6">
    <location>
        <begin position="1"/>
        <end position="250"/>
    </location>
</feature>
<feature type="compositionally biased region" description="Polar residues" evidence="6">
    <location>
        <begin position="1684"/>
        <end position="1695"/>
    </location>
</feature>
<evidence type="ECO:0000259" key="11">
    <source>
        <dbReference type="PROSITE" id="PS51805"/>
    </source>
</evidence>
<keyword evidence="13" id="KW-1185">Reference proteome</keyword>
<feature type="compositionally biased region" description="Pro residues" evidence="6">
    <location>
        <begin position="1448"/>
        <end position="1471"/>
    </location>
</feature>
<feature type="compositionally biased region" description="Pro residues" evidence="6">
    <location>
        <begin position="1543"/>
        <end position="1559"/>
    </location>
</feature>
<feature type="domain" description="PHD-type" evidence="7">
    <location>
        <begin position="426"/>
        <end position="478"/>
    </location>
</feature>
<dbReference type="FunFam" id="3.30.40.10:FF:000899">
    <property type="entry name" value="PHD finger and BAH domain-containing protein"/>
    <property type="match status" value="1"/>
</dbReference>
<feature type="region of interest" description="Disordered" evidence="6">
    <location>
        <begin position="1081"/>
        <end position="1104"/>
    </location>
</feature>
<dbReference type="Pfam" id="PF01426">
    <property type="entry name" value="BAH"/>
    <property type="match status" value="1"/>
</dbReference>
<feature type="region of interest" description="Disordered" evidence="6">
    <location>
        <begin position="485"/>
        <end position="534"/>
    </location>
</feature>
<dbReference type="PROSITE" id="PS51805">
    <property type="entry name" value="EPHD"/>
    <property type="match status" value="1"/>
</dbReference>
<dbReference type="PROSITE" id="PS50016">
    <property type="entry name" value="ZF_PHD_2"/>
    <property type="match status" value="2"/>
</dbReference>
<dbReference type="SMART" id="SM00439">
    <property type="entry name" value="BAH"/>
    <property type="match status" value="1"/>
</dbReference>
<reference evidence="12 13" key="1">
    <citation type="journal article" date="2018" name="Mol. Ecol.">
        <title>The obligate alkalophilic soda-lake fungus Sodiomyces alkalinus has shifted to a protein diet.</title>
        <authorList>
            <person name="Grum-Grzhimaylo A.A."/>
            <person name="Falkoski D.L."/>
            <person name="van den Heuvel J."/>
            <person name="Valero-Jimenez C.A."/>
            <person name="Min B."/>
            <person name="Choi I.G."/>
            <person name="Lipzen A."/>
            <person name="Daum C.G."/>
            <person name="Aanen D.K."/>
            <person name="Tsang A."/>
            <person name="Henrissat B."/>
            <person name="Bilanenko E.N."/>
            <person name="de Vries R.P."/>
            <person name="van Kan J.A.L."/>
            <person name="Grigoriev I.V."/>
            <person name="Debets A.J.M."/>
        </authorList>
    </citation>
    <scope>NUCLEOTIDE SEQUENCE [LARGE SCALE GENOMIC DNA]</scope>
    <source>
        <strain evidence="12 13">F11</strain>
    </source>
</reference>
<keyword evidence="4" id="KW-0539">Nucleus</keyword>
<dbReference type="InterPro" id="IPR001965">
    <property type="entry name" value="Znf_PHD"/>
</dbReference>
<feature type="domain" description="ELM2" evidence="10">
    <location>
        <begin position="570"/>
        <end position="722"/>
    </location>
</feature>
<feature type="compositionally biased region" description="Low complexity" evidence="6">
    <location>
        <begin position="1605"/>
        <end position="1614"/>
    </location>
</feature>
<keyword evidence="3" id="KW-0862">Zinc</keyword>
<keyword evidence="2 5" id="KW-0863">Zinc-finger</keyword>
<evidence type="ECO:0000256" key="1">
    <source>
        <dbReference type="ARBA" id="ARBA00022723"/>
    </source>
</evidence>
<dbReference type="GO" id="GO:0004842">
    <property type="term" value="F:ubiquitin-protein transferase activity"/>
    <property type="evidence" value="ECO:0007669"/>
    <property type="project" value="TreeGrafter"/>
</dbReference>
<feature type="domain" description="PHD-type" evidence="7">
    <location>
        <begin position="1004"/>
        <end position="1054"/>
    </location>
</feature>
<evidence type="ECO:0000259" key="9">
    <source>
        <dbReference type="PROSITE" id="PS51038"/>
    </source>
</evidence>
<protein>
    <recommendedName>
        <fullName evidence="14">BAH-domain-containing protein</fullName>
    </recommendedName>
</protein>